<dbReference type="Proteomes" id="UP000541735">
    <property type="component" value="Unassembled WGS sequence"/>
</dbReference>
<dbReference type="SUPFAM" id="SSF52540">
    <property type="entry name" value="P-loop containing nucleoside triphosphate hydrolases"/>
    <property type="match status" value="2"/>
</dbReference>
<dbReference type="RefSeq" id="WP_185549304.1">
    <property type="nucleotide sequence ID" value="NZ_JAARYD010000007.1"/>
</dbReference>
<comment type="caution">
    <text evidence="3">The sequence shown here is derived from an EMBL/GenBank/DDBJ whole genome shotgun (WGS) entry which is preliminary data.</text>
</comment>
<sequence>MKNTSLIALIDSYRVLEKKDFEKHLKFNGISIKDHELETLSSFIDYLNMNIKYLNYFYVGYEIPQISKEFDLLKLYSNRVINIELKTESSDEKIREQLEKNEFYLKSLGKELHLFTYCQKDNQLYYWRNSDIEVVSPEMLCELLEDEEHFKIDNIDELFNVNNYLISPVNNVQRFLEQSYFLTNKQKEVKKDILRSINTNGYSIINALPGTGKTLLLYDIAKELMDDTSLKVTILHSGILNEGHYSLIQKHNWNIKSMKYYKSALSSKPDIILIDETQRAYPDQLGEIISYTEKNNAHCVISIDPRQILAGFERKWDNLGRIRKLDNVEEYSLGKSIRTNKELAGFIKGIFNLNTLNYHGEYQNISIHYFNTREDAKAYINQLELDEWVAIDYTRQRHSGGHLERVGIGTYINAHEVLGQEFNKVCTFLGPGFMYNEHRSLSFSGSNYYDVERMFFQAITRAREELCLVIFDNPSLYSKILSAIKIAD</sequence>
<evidence type="ECO:0000259" key="1">
    <source>
        <dbReference type="Pfam" id="PF09848"/>
    </source>
</evidence>
<protein>
    <submittedName>
        <fullName evidence="3">ATP-binding protein</fullName>
    </submittedName>
</protein>
<evidence type="ECO:0000313" key="2">
    <source>
        <dbReference type="EMBL" id="MBC2177745.1"/>
    </source>
</evidence>
<dbReference type="Pfam" id="PF09848">
    <property type="entry name" value="SLFN-g3_helicase"/>
    <property type="match status" value="1"/>
</dbReference>
<reference evidence="3 4" key="1">
    <citation type="submission" date="2020-03" db="EMBL/GenBank/DDBJ databases">
        <title>Soil Listeria distribution.</title>
        <authorList>
            <person name="Liao J."/>
            <person name="Wiedmann M."/>
        </authorList>
    </citation>
    <scope>NUCLEOTIDE SEQUENCE [LARGE SCALE GENOMIC DNA]</scope>
    <source>
        <strain evidence="3 4">FSL L7-0259</strain>
    </source>
</reference>
<dbReference type="Gene3D" id="3.40.50.300">
    <property type="entry name" value="P-loop containing nucleotide triphosphate hydrolases"/>
    <property type="match status" value="1"/>
</dbReference>
<name>A0A7X1D9L7_9LIST</name>
<dbReference type="GO" id="GO:0005524">
    <property type="term" value="F:ATP binding"/>
    <property type="evidence" value="ECO:0007669"/>
    <property type="project" value="UniProtKB-KW"/>
</dbReference>
<evidence type="ECO:0000313" key="4">
    <source>
        <dbReference type="Proteomes" id="UP000541735"/>
    </source>
</evidence>
<accession>A0A7X1D9L7</accession>
<proteinExistence type="predicted"/>
<dbReference type="EMBL" id="JAARYD010000007">
    <property type="protein sequence ID" value="MBC2177834.1"/>
    <property type="molecule type" value="Genomic_DNA"/>
</dbReference>
<organism evidence="3 4">
    <name type="scientific">Listeria booriae</name>
    <dbReference type="NCBI Taxonomy" id="1552123"/>
    <lineage>
        <taxon>Bacteria</taxon>
        <taxon>Bacillati</taxon>
        <taxon>Bacillota</taxon>
        <taxon>Bacilli</taxon>
        <taxon>Bacillales</taxon>
        <taxon>Listeriaceae</taxon>
        <taxon>Listeria</taxon>
    </lineage>
</organism>
<dbReference type="AlphaFoldDB" id="A0A7X1D9L7"/>
<feature type="domain" description="Schlafen group 3-like DNA/RNA helicase" evidence="1">
    <location>
        <begin position="205"/>
        <end position="382"/>
    </location>
</feature>
<gene>
    <name evidence="2" type="ORF">HCB27_14010</name>
    <name evidence="3" type="ORF">HCB27_14485</name>
</gene>
<dbReference type="EMBL" id="JAARYD010000007">
    <property type="protein sequence ID" value="MBC2177745.1"/>
    <property type="molecule type" value="Genomic_DNA"/>
</dbReference>
<keyword evidence="3" id="KW-0067">ATP-binding</keyword>
<dbReference type="InterPro" id="IPR027417">
    <property type="entry name" value="P-loop_NTPase"/>
</dbReference>
<evidence type="ECO:0000313" key="3">
    <source>
        <dbReference type="EMBL" id="MBC2177834.1"/>
    </source>
</evidence>
<dbReference type="InterPro" id="IPR018647">
    <property type="entry name" value="SLFN_3-like_DNA/RNA_helicase"/>
</dbReference>
<keyword evidence="3" id="KW-0547">Nucleotide-binding</keyword>